<accession>A0A9X9A2C4</accession>
<organism evidence="2 3">
    <name type="scientific">Bacillus cereus</name>
    <dbReference type="NCBI Taxonomy" id="1396"/>
    <lineage>
        <taxon>Bacteria</taxon>
        <taxon>Bacillati</taxon>
        <taxon>Bacillota</taxon>
        <taxon>Bacilli</taxon>
        <taxon>Bacillales</taxon>
        <taxon>Bacillaceae</taxon>
        <taxon>Bacillus</taxon>
        <taxon>Bacillus cereus group</taxon>
    </lineage>
</organism>
<evidence type="ECO:0000256" key="1">
    <source>
        <dbReference type="SAM" id="Phobius"/>
    </source>
</evidence>
<feature type="transmembrane region" description="Helical" evidence="1">
    <location>
        <begin position="6"/>
        <end position="21"/>
    </location>
</feature>
<dbReference type="Proteomes" id="UP000308444">
    <property type="component" value="Unassembled WGS sequence"/>
</dbReference>
<sequence length="32" mass="3652">GPYVKSFAIGGVVLILLYFVIKKWTKKRKNLA</sequence>
<comment type="caution">
    <text evidence="2">The sequence shown here is derived from an EMBL/GenBank/DDBJ whole genome shotgun (WGS) entry which is preliminary data.</text>
</comment>
<proteinExistence type="predicted"/>
<evidence type="ECO:0000313" key="2">
    <source>
        <dbReference type="EMBL" id="TKI91192.1"/>
    </source>
</evidence>
<protein>
    <submittedName>
        <fullName evidence="2">DedA family protein</fullName>
    </submittedName>
</protein>
<dbReference type="AlphaFoldDB" id="A0A9X9A2C4"/>
<keyword evidence="1" id="KW-1133">Transmembrane helix</keyword>
<dbReference type="EMBL" id="SZOH01003250">
    <property type="protein sequence ID" value="TKI91192.1"/>
    <property type="molecule type" value="Genomic_DNA"/>
</dbReference>
<evidence type="ECO:0000313" key="3">
    <source>
        <dbReference type="Proteomes" id="UP000308444"/>
    </source>
</evidence>
<feature type="non-terminal residue" evidence="2">
    <location>
        <position position="1"/>
    </location>
</feature>
<keyword evidence="1" id="KW-0472">Membrane</keyword>
<reference evidence="2 3" key="1">
    <citation type="journal article" date="2019" name="Environ. Microbiol.">
        <title>An active ?-lactamase is a part of an orchestrated cell wall stress resistance network of Bacillus subtilis and related rhizosphere species.</title>
        <authorList>
            <person name="Bucher T."/>
            <person name="Keren-Paz A."/>
            <person name="Hausser J."/>
            <person name="Olender T."/>
            <person name="Cytryn E."/>
            <person name="Kolodkin-Gal I."/>
        </authorList>
    </citation>
    <scope>NUCLEOTIDE SEQUENCE [LARGE SCALE GENOMIC DNA]</scope>
    <source>
        <strain evidence="2 3">I32</strain>
    </source>
</reference>
<name>A0A9X9A2C4_BACCE</name>
<gene>
    <name evidence="2" type="ORF">FC695_33215</name>
</gene>
<keyword evidence="1" id="KW-0812">Transmembrane</keyword>